<keyword evidence="6 8" id="KW-1133">Transmembrane helix</keyword>
<keyword evidence="7 8" id="KW-0472">Membrane</keyword>
<organism evidence="10">
    <name type="scientific">marine metagenome</name>
    <dbReference type="NCBI Taxonomy" id="408172"/>
    <lineage>
        <taxon>unclassified sequences</taxon>
        <taxon>metagenomes</taxon>
        <taxon>ecological metagenomes</taxon>
    </lineage>
</organism>
<evidence type="ECO:0000256" key="6">
    <source>
        <dbReference type="ARBA" id="ARBA00022989"/>
    </source>
</evidence>
<protein>
    <recommendedName>
        <fullName evidence="9">ABC transmembrane type-1 domain-containing protein</fullName>
    </recommendedName>
</protein>
<evidence type="ECO:0000256" key="1">
    <source>
        <dbReference type="ARBA" id="ARBA00004651"/>
    </source>
</evidence>
<feature type="transmembrane region" description="Helical" evidence="8">
    <location>
        <begin position="27"/>
        <end position="52"/>
    </location>
</feature>
<dbReference type="InterPro" id="IPR010065">
    <property type="entry name" value="AA_ABC_transptr_permease_3TM"/>
</dbReference>
<accession>A0A381STT9</accession>
<gene>
    <name evidence="10" type="ORF">METZ01_LOCUS60296</name>
</gene>
<dbReference type="InterPro" id="IPR043429">
    <property type="entry name" value="ArtM/GltK/GlnP/TcyL/YhdX-like"/>
</dbReference>
<dbReference type="AlphaFoldDB" id="A0A381STT9"/>
<evidence type="ECO:0000256" key="7">
    <source>
        <dbReference type="ARBA" id="ARBA00023136"/>
    </source>
</evidence>
<feature type="transmembrane region" description="Helical" evidence="8">
    <location>
        <begin position="92"/>
        <end position="112"/>
    </location>
</feature>
<evidence type="ECO:0000256" key="4">
    <source>
        <dbReference type="ARBA" id="ARBA00022692"/>
    </source>
</evidence>
<evidence type="ECO:0000256" key="3">
    <source>
        <dbReference type="ARBA" id="ARBA00022475"/>
    </source>
</evidence>
<keyword evidence="4 8" id="KW-0812">Transmembrane</keyword>
<keyword evidence="5" id="KW-0029">Amino-acid transport</keyword>
<dbReference type="EMBL" id="UINC01003566">
    <property type="protein sequence ID" value="SVA07442.1"/>
    <property type="molecule type" value="Genomic_DNA"/>
</dbReference>
<dbReference type="Gene3D" id="1.10.3720.10">
    <property type="entry name" value="MetI-like"/>
    <property type="match status" value="1"/>
</dbReference>
<dbReference type="Pfam" id="PF00528">
    <property type="entry name" value="BPD_transp_1"/>
    <property type="match status" value="1"/>
</dbReference>
<evidence type="ECO:0000256" key="5">
    <source>
        <dbReference type="ARBA" id="ARBA00022970"/>
    </source>
</evidence>
<keyword evidence="3" id="KW-1003">Cell membrane</keyword>
<name>A0A381STT9_9ZZZZ</name>
<dbReference type="CDD" id="cd06261">
    <property type="entry name" value="TM_PBP2"/>
    <property type="match status" value="1"/>
</dbReference>
<dbReference type="PROSITE" id="PS50928">
    <property type="entry name" value="ABC_TM1"/>
    <property type="match status" value="1"/>
</dbReference>
<evidence type="ECO:0000256" key="8">
    <source>
        <dbReference type="SAM" id="Phobius"/>
    </source>
</evidence>
<dbReference type="GO" id="GO:0022857">
    <property type="term" value="F:transmembrane transporter activity"/>
    <property type="evidence" value="ECO:0007669"/>
    <property type="project" value="InterPro"/>
</dbReference>
<evidence type="ECO:0000313" key="10">
    <source>
        <dbReference type="EMBL" id="SVA07442.1"/>
    </source>
</evidence>
<comment type="subcellular location">
    <subcellularLocation>
        <location evidence="1">Cell membrane</location>
        <topology evidence="1">Multi-pass membrane protein</topology>
    </subcellularLocation>
</comment>
<evidence type="ECO:0000259" key="9">
    <source>
        <dbReference type="PROSITE" id="PS50928"/>
    </source>
</evidence>
<evidence type="ECO:0000256" key="2">
    <source>
        <dbReference type="ARBA" id="ARBA00022448"/>
    </source>
</evidence>
<dbReference type="GO" id="GO:0043190">
    <property type="term" value="C:ATP-binding cassette (ABC) transporter complex"/>
    <property type="evidence" value="ECO:0007669"/>
    <property type="project" value="InterPro"/>
</dbReference>
<feature type="transmembrane region" description="Helical" evidence="8">
    <location>
        <begin position="64"/>
        <end position="86"/>
    </location>
</feature>
<dbReference type="GO" id="GO:0006865">
    <property type="term" value="P:amino acid transport"/>
    <property type="evidence" value="ECO:0007669"/>
    <property type="project" value="UniProtKB-KW"/>
</dbReference>
<proteinExistence type="predicted"/>
<sequence>MTQWERFIDTFFKWDVMVQYLPAIGRGFVVTCELAVLVVICGISLGLILALIRSYQIKIINYSIICLVDILRSLPPLVLIILFYFGLPNVGLNFSGFMVVILVLSFVLGSFAEEIFWAGITSIHKGQWEASRSTGLGYSQTLIYVILPQAIRMTIPPLTNRTIAITKNTALGMVVGVGEILNQATIAQSFSSNASPLMMGAIAYVLLFVPIVYLGRRIETRFAWKKN</sequence>
<feature type="domain" description="ABC transmembrane type-1" evidence="9">
    <location>
        <begin position="28"/>
        <end position="215"/>
    </location>
</feature>
<dbReference type="InterPro" id="IPR000515">
    <property type="entry name" value="MetI-like"/>
</dbReference>
<dbReference type="NCBIfam" id="TIGR01726">
    <property type="entry name" value="HEQRo_perm_3TM"/>
    <property type="match status" value="1"/>
</dbReference>
<dbReference type="PANTHER" id="PTHR30614">
    <property type="entry name" value="MEMBRANE COMPONENT OF AMINO ACID ABC TRANSPORTER"/>
    <property type="match status" value="1"/>
</dbReference>
<dbReference type="PANTHER" id="PTHR30614:SF0">
    <property type="entry name" value="L-CYSTINE TRANSPORT SYSTEM PERMEASE PROTEIN TCYL"/>
    <property type="match status" value="1"/>
</dbReference>
<dbReference type="SUPFAM" id="SSF161098">
    <property type="entry name" value="MetI-like"/>
    <property type="match status" value="1"/>
</dbReference>
<feature type="transmembrane region" description="Helical" evidence="8">
    <location>
        <begin position="197"/>
        <end position="215"/>
    </location>
</feature>
<reference evidence="10" key="1">
    <citation type="submission" date="2018-05" db="EMBL/GenBank/DDBJ databases">
        <authorList>
            <person name="Lanie J.A."/>
            <person name="Ng W.-L."/>
            <person name="Kazmierczak K.M."/>
            <person name="Andrzejewski T.M."/>
            <person name="Davidsen T.M."/>
            <person name="Wayne K.J."/>
            <person name="Tettelin H."/>
            <person name="Glass J.I."/>
            <person name="Rusch D."/>
            <person name="Podicherti R."/>
            <person name="Tsui H.-C.T."/>
            <person name="Winkler M.E."/>
        </authorList>
    </citation>
    <scope>NUCLEOTIDE SEQUENCE</scope>
</reference>
<dbReference type="InterPro" id="IPR035906">
    <property type="entry name" value="MetI-like_sf"/>
</dbReference>
<keyword evidence="2" id="KW-0813">Transport</keyword>